<keyword evidence="1" id="KW-0472">Membrane</keyword>
<dbReference type="SUPFAM" id="SSF51306">
    <property type="entry name" value="LexA/Signal peptidase"/>
    <property type="match status" value="1"/>
</dbReference>
<dbReference type="Proteomes" id="UP001549204">
    <property type="component" value="Unassembled WGS sequence"/>
</dbReference>
<evidence type="ECO:0000259" key="2">
    <source>
        <dbReference type="Pfam" id="PF10502"/>
    </source>
</evidence>
<accession>A0ABV2GNP3</accession>
<gene>
    <name evidence="3" type="ORF">ABID19_002951</name>
</gene>
<keyword evidence="4" id="KW-1185">Reference proteome</keyword>
<dbReference type="Pfam" id="PF10502">
    <property type="entry name" value="Peptidase_S26"/>
    <property type="match status" value="1"/>
</dbReference>
<dbReference type="InterPro" id="IPR019533">
    <property type="entry name" value="Peptidase_S26"/>
</dbReference>
<organism evidence="3 4">
    <name type="scientific">Mesorhizobium robiniae</name>
    <dbReference type="NCBI Taxonomy" id="559315"/>
    <lineage>
        <taxon>Bacteria</taxon>
        <taxon>Pseudomonadati</taxon>
        <taxon>Pseudomonadota</taxon>
        <taxon>Alphaproteobacteria</taxon>
        <taxon>Hyphomicrobiales</taxon>
        <taxon>Phyllobacteriaceae</taxon>
        <taxon>Mesorhizobium</taxon>
    </lineage>
</organism>
<proteinExistence type="predicted"/>
<evidence type="ECO:0000256" key="1">
    <source>
        <dbReference type="SAM" id="Phobius"/>
    </source>
</evidence>
<dbReference type="InterPro" id="IPR036286">
    <property type="entry name" value="LexA/Signal_pep-like_sf"/>
</dbReference>
<keyword evidence="1" id="KW-1133">Transmembrane helix</keyword>
<protein>
    <submittedName>
        <fullName evidence="3">Conjugative transfer signal peptidase TraF</fullName>
    </submittedName>
</protein>
<feature type="domain" description="Peptidase S26" evidence="2">
    <location>
        <begin position="6"/>
        <end position="165"/>
    </location>
</feature>
<keyword evidence="1" id="KW-0812">Transmembrane</keyword>
<evidence type="ECO:0000313" key="3">
    <source>
        <dbReference type="EMBL" id="MET3579920.1"/>
    </source>
</evidence>
<comment type="caution">
    <text evidence="3">The sequence shown here is derived from an EMBL/GenBank/DDBJ whole genome shotgun (WGS) entry which is preliminary data.</text>
</comment>
<sequence>MTRFGYVMTTYFAVLAIGGLSFIHVTPKLIWNASASTPIGLYRIRPAGRLAAGDLVTVDAPEPLASFLADNGYLPRGVPLMKRVAGLPGQEVCRAGSTITVDAIEMGTARERDRLGRPLPAWQGCRRIPSSEVFLMNWDVRASLDGRYFGPIATSLIIGRAVPLWTDEDGTGRYEWRAPTH</sequence>
<feature type="transmembrane region" description="Helical" evidence="1">
    <location>
        <begin position="6"/>
        <end position="25"/>
    </location>
</feature>
<dbReference type="RefSeq" id="WP_354491458.1">
    <property type="nucleotide sequence ID" value="NZ_JBEPMC010000004.1"/>
</dbReference>
<evidence type="ECO:0000313" key="4">
    <source>
        <dbReference type="Proteomes" id="UP001549204"/>
    </source>
</evidence>
<name>A0ABV2GNP3_9HYPH</name>
<dbReference type="EMBL" id="JBEPMC010000004">
    <property type="protein sequence ID" value="MET3579920.1"/>
    <property type="molecule type" value="Genomic_DNA"/>
</dbReference>
<reference evidence="3 4" key="1">
    <citation type="submission" date="2024-06" db="EMBL/GenBank/DDBJ databases">
        <title>Genomic Encyclopedia of Type Strains, Phase IV (KMG-IV): sequencing the most valuable type-strain genomes for metagenomic binning, comparative biology and taxonomic classification.</title>
        <authorList>
            <person name="Goeker M."/>
        </authorList>
    </citation>
    <scope>NUCLEOTIDE SEQUENCE [LARGE SCALE GENOMIC DNA]</scope>
    <source>
        <strain evidence="3 4">DSM 100022</strain>
    </source>
</reference>
<dbReference type="Gene3D" id="2.10.109.10">
    <property type="entry name" value="Umud Fragment, subunit A"/>
    <property type="match status" value="1"/>
</dbReference>